<evidence type="ECO:0000313" key="1">
    <source>
        <dbReference type="EMBL" id="RUR48937.1"/>
    </source>
</evidence>
<proteinExistence type="predicted"/>
<dbReference type="Proteomes" id="UP000286912">
    <property type="component" value="Unassembled WGS sequence"/>
</dbReference>
<accession>A0A433LGE1</accession>
<comment type="caution">
    <text evidence="1">The sequence shown here is derived from an EMBL/GenBank/DDBJ whole genome shotgun (WGS) entry which is preliminary data.</text>
</comment>
<dbReference type="AlphaFoldDB" id="A0A433LGE1"/>
<name>A0A433LGE1_9GAMM</name>
<gene>
    <name evidence="1" type="ORF">ELY37_03570</name>
</gene>
<keyword evidence="2" id="KW-1185">Reference proteome</keyword>
<evidence type="ECO:0000313" key="2">
    <source>
        <dbReference type="Proteomes" id="UP000286912"/>
    </source>
</evidence>
<organism evidence="1 2">
    <name type="scientific">Vreelandella populi</name>
    <dbReference type="NCBI Taxonomy" id="2498858"/>
    <lineage>
        <taxon>Bacteria</taxon>
        <taxon>Pseudomonadati</taxon>
        <taxon>Pseudomonadota</taxon>
        <taxon>Gammaproteobacteria</taxon>
        <taxon>Oceanospirillales</taxon>
        <taxon>Halomonadaceae</taxon>
        <taxon>Vreelandella</taxon>
    </lineage>
</organism>
<dbReference type="RefSeq" id="WP_126951313.1">
    <property type="nucleotide sequence ID" value="NZ_RZHC01000011.1"/>
</dbReference>
<protein>
    <submittedName>
        <fullName evidence="1">Uncharacterized protein</fullName>
    </submittedName>
</protein>
<reference evidence="1 2" key="1">
    <citation type="submission" date="2018-12" db="EMBL/GenBank/DDBJ databases">
        <title>three novel Halomonas strain isolated from plants.</title>
        <authorList>
            <person name="Sun C."/>
        </authorList>
    </citation>
    <scope>NUCLEOTIDE SEQUENCE [LARGE SCALE GENOMIC DNA]</scope>
    <source>
        <strain evidence="1 2">RC</strain>
    </source>
</reference>
<dbReference type="EMBL" id="RZHD01000003">
    <property type="protein sequence ID" value="RUR48937.1"/>
    <property type="molecule type" value="Genomic_DNA"/>
</dbReference>
<sequence>MKQRAHEDLPEKFGNGWLRIIVSKYRLFFVILSHLYGGIGKKYGASLIVIAAQSANNGQASSWSRGSPI</sequence>